<dbReference type="Gene3D" id="3.40.1190.20">
    <property type="match status" value="2"/>
</dbReference>
<keyword evidence="2 4" id="KW-0808">Transferase</keyword>
<reference evidence="7" key="1">
    <citation type="submission" date="2020-11" db="EMBL/GenBank/DDBJ databases">
        <title>Kefir isolates.</title>
        <authorList>
            <person name="Marcisauskas S."/>
            <person name="Kim Y."/>
            <person name="Blasche S."/>
        </authorList>
    </citation>
    <scope>NUCLEOTIDE SEQUENCE</scope>
    <source>
        <strain evidence="7">Olga-1</strain>
    </source>
</reference>
<organism evidence="7 8">
    <name type="scientific">Pichia californica</name>
    <dbReference type="NCBI Taxonomy" id="460514"/>
    <lineage>
        <taxon>Eukaryota</taxon>
        <taxon>Fungi</taxon>
        <taxon>Dikarya</taxon>
        <taxon>Ascomycota</taxon>
        <taxon>Saccharomycotina</taxon>
        <taxon>Pichiomycetes</taxon>
        <taxon>Pichiales</taxon>
        <taxon>Pichiaceae</taxon>
        <taxon>Pichia</taxon>
    </lineage>
</organism>
<dbReference type="PANTHER" id="PTHR10584">
    <property type="entry name" value="SUGAR KINASE"/>
    <property type="match status" value="1"/>
</dbReference>
<accession>A0A9P6WG44</accession>
<feature type="compositionally biased region" description="Acidic residues" evidence="5">
    <location>
        <begin position="11"/>
        <end position="21"/>
    </location>
</feature>
<evidence type="ECO:0000313" key="7">
    <source>
        <dbReference type="EMBL" id="KAG0686559.1"/>
    </source>
</evidence>
<dbReference type="InterPro" id="IPR002173">
    <property type="entry name" value="Carboh/pur_kinase_PfkB_CS"/>
</dbReference>
<gene>
    <name evidence="7" type="ORF">C6P40_003800</name>
</gene>
<dbReference type="PRINTS" id="PR00990">
    <property type="entry name" value="RIBOKINASE"/>
</dbReference>
<feature type="domain" description="Carbohydrate kinase PfkB" evidence="6">
    <location>
        <begin position="431"/>
        <end position="580"/>
    </location>
</feature>
<comment type="caution">
    <text evidence="7">The sequence shown here is derived from an EMBL/GenBank/DDBJ whole genome shotgun (WGS) entry which is preliminary data.</text>
</comment>
<dbReference type="Pfam" id="PF00294">
    <property type="entry name" value="PfkB"/>
    <property type="match status" value="2"/>
</dbReference>
<comment type="similarity">
    <text evidence="1 4">Belongs to the carbohydrate kinase PfkB family.</text>
</comment>
<dbReference type="SUPFAM" id="SSF53613">
    <property type="entry name" value="Ribokinase-like"/>
    <property type="match status" value="2"/>
</dbReference>
<evidence type="ECO:0000256" key="5">
    <source>
        <dbReference type="SAM" id="MobiDB-lite"/>
    </source>
</evidence>
<feature type="region of interest" description="Disordered" evidence="5">
    <location>
        <begin position="1"/>
        <end position="24"/>
    </location>
</feature>
<evidence type="ECO:0000313" key="8">
    <source>
        <dbReference type="Proteomes" id="UP000697127"/>
    </source>
</evidence>
<proteinExistence type="inferred from homology"/>
<evidence type="ECO:0000259" key="6">
    <source>
        <dbReference type="Pfam" id="PF00294"/>
    </source>
</evidence>
<evidence type="ECO:0000256" key="4">
    <source>
        <dbReference type="RuleBase" id="RU003704"/>
    </source>
</evidence>
<dbReference type="EMBL" id="PUHW01000448">
    <property type="protein sequence ID" value="KAG0686559.1"/>
    <property type="molecule type" value="Genomic_DNA"/>
</dbReference>
<evidence type="ECO:0000256" key="2">
    <source>
        <dbReference type="ARBA" id="ARBA00022679"/>
    </source>
</evidence>
<evidence type="ECO:0000256" key="1">
    <source>
        <dbReference type="ARBA" id="ARBA00010688"/>
    </source>
</evidence>
<dbReference type="InterPro" id="IPR002139">
    <property type="entry name" value="Ribo/fructo_kinase"/>
</dbReference>
<dbReference type="PANTHER" id="PTHR10584:SF166">
    <property type="entry name" value="RIBOKINASE"/>
    <property type="match status" value="1"/>
</dbReference>
<dbReference type="GO" id="GO:0006796">
    <property type="term" value="P:phosphate-containing compound metabolic process"/>
    <property type="evidence" value="ECO:0007669"/>
    <property type="project" value="UniProtKB-ARBA"/>
</dbReference>
<keyword evidence="3 4" id="KW-0418">Kinase</keyword>
<protein>
    <recommendedName>
        <fullName evidence="6">Carbohydrate kinase PfkB domain-containing protein</fullName>
    </recommendedName>
</protein>
<dbReference type="InterPro" id="IPR011611">
    <property type="entry name" value="PfkB_dom"/>
</dbReference>
<name>A0A9P6WG44_9ASCO</name>
<dbReference type="PROSITE" id="PS00584">
    <property type="entry name" value="PFKB_KINASES_2"/>
    <property type="match status" value="1"/>
</dbReference>
<feature type="compositionally biased region" description="Polar residues" evidence="5">
    <location>
        <begin position="1"/>
        <end position="10"/>
    </location>
</feature>
<keyword evidence="8" id="KW-1185">Reference proteome</keyword>
<feature type="domain" description="Carbohydrate kinase PfkB" evidence="6">
    <location>
        <begin position="26"/>
        <end position="149"/>
    </location>
</feature>
<dbReference type="AlphaFoldDB" id="A0A9P6WG44"/>
<dbReference type="InterPro" id="IPR029056">
    <property type="entry name" value="Ribokinase-like"/>
</dbReference>
<sequence length="592" mass="64961">MMPSHNNNTINDDDDDDDDGGGDGGVFGSINQDLVTYTKKFPGPGETIHGVSFERHLGGKGFNEAIACAKLKSPNDKFSVNLFGSIGLNDSSDFLNYLLKNNININYLNKVNNISTGTATIIVIDDNNKNAENRIIVVPGANNHFNPSIDDLNNFFNPSNNLLSIDNNNNTNITNTANPISPTGLINKNGSIIHDSSSTNNLNNIINPINSFSSPLNSSSTTFYNNNNNKSSYDQLLNGSSLHSHSTENIMSSRITNSYSDLNLPSELNAHASIPKLDTLTYPSPKPSAIDLQNTAIALASKAPIPNKNSNSSSNLNLTAQNRLTNVSFSLGGSSAHSSSTSLNPCQSYLNLINRSRQNSISKNNLIPSILTNFDNNDNDLNYFAILQNEIPNPYFIINHINKNFKNVKIFYNPSPLPIKKIDFNNEFFNALHQSNYLIINEHELKGLIDNFHSDPNRNPLSNLKNNSNFEPNSEFLNIVNENIINLTKLRSLLTKPVIIVTLGSAGVLYSDVGKFIYSYIPAEDVDYDEIVDTTGAGDTFLGAIVTCIYRNESLESAIKFATKASAETIKGKGSAESIPYYKNIEKRGWLL</sequence>
<evidence type="ECO:0000256" key="3">
    <source>
        <dbReference type="ARBA" id="ARBA00022777"/>
    </source>
</evidence>
<dbReference type="GO" id="GO:0016301">
    <property type="term" value="F:kinase activity"/>
    <property type="evidence" value="ECO:0007669"/>
    <property type="project" value="UniProtKB-KW"/>
</dbReference>
<dbReference type="Proteomes" id="UP000697127">
    <property type="component" value="Unassembled WGS sequence"/>
</dbReference>